<dbReference type="InterPro" id="IPR050638">
    <property type="entry name" value="AA-Vitamin_Transporters"/>
</dbReference>
<dbReference type="AlphaFoldDB" id="A0AAW9RA52"/>
<evidence type="ECO:0000256" key="6">
    <source>
        <dbReference type="SAM" id="Phobius"/>
    </source>
</evidence>
<organism evidence="8 9">
    <name type="scientific">Elongatibacter sediminis</name>
    <dbReference type="NCBI Taxonomy" id="3119006"/>
    <lineage>
        <taxon>Bacteria</taxon>
        <taxon>Pseudomonadati</taxon>
        <taxon>Pseudomonadota</taxon>
        <taxon>Gammaproteobacteria</taxon>
        <taxon>Chromatiales</taxon>
        <taxon>Wenzhouxiangellaceae</taxon>
        <taxon>Elongatibacter</taxon>
    </lineage>
</organism>
<dbReference type="InterPro" id="IPR000620">
    <property type="entry name" value="EamA_dom"/>
</dbReference>
<name>A0AAW9RA52_9GAMM</name>
<accession>A0AAW9RA52</accession>
<feature type="transmembrane region" description="Helical" evidence="6">
    <location>
        <begin position="244"/>
        <end position="263"/>
    </location>
</feature>
<feature type="transmembrane region" description="Helical" evidence="6">
    <location>
        <begin position="118"/>
        <end position="136"/>
    </location>
</feature>
<feature type="transmembrane region" description="Helical" evidence="6">
    <location>
        <begin position="211"/>
        <end position="232"/>
    </location>
</feature>
<dbReference type="EMBL" id="JAZHOG010000002">
    <property type="protein sequence ID" value="MEJ8566692.1"/>
    <property type="molecule type" value="Genomic_DNA"/>
</dbReference>
<feature type="transmembrane region" description="Helical" evidence="6">
    <location>
        <begin position="269"/>
        <end position="288"/>
    </location>
</feature>
<evidence type="ECO:0000313" key="8">
    <source>
        <dbReference type="EMBL" id="MEJ8566692.1"/>
    </source>
</evidence>
<feature type="transmembrane region" description="Helical" evidence="6">
    <location>
        <begin position="63"/>
        <end position="80"/>
    </location>
</feature>
<comment type="caution">
    <text evidence="8">The sequence shown here is derived from an EMBL/GenBank/DDBJ whole genome shotgun (WGS) entry which is preliminary data.</text>
</comment>
<dbReference type="Proteomes" id="UP001359886">
    <property type="component" value="Unassembled WGS sequence"/>
</dbReference>
<evidence type="ECO:0000313" key="9">
    <source>
        <dbReference type="Proteomes" id="UP001359886"/>
    </source>
</evidence>
<feature type="domain" description="EamA" evidence="7">
    <location>
        <begin position="150"/>
        <end position="285"/>
    </location>
</feature>
<feature type="transmembrane region" description="Helical" evidence="6">
    <location>
        <begin position="5"/>
        <end position="23"/>
    </location>
</feature>
<evidence type="ECO:0000256" key="1">
    <source>
        <dbReference type="ARBA" id="ARBA00004141"/>
    </source>
</evidence>
<evidence type="ECO:0000256" key="2">
    <source>
        <dbReference type="ARBA" id="ARBA00007362"/>
    </source>
</evidence>
<evidence type="ECO:0000256" key="3">
    <source>
        <dbReference type="ARBA" id="ARBA00022692"/>
    </source>
</evidence>
<dbReference type="SUPFAM" id="SSF103481">
    <property type="entry name" value="Multidrug resistance efflux transporter EmrE"/>
    <property type="match status" value="2"/>
</dbReference>
<sequence length="342" mass="37081">MTDVILYMVTVLVWGSTWLVINFQLGEVAPEVSVVYRYAIAAVLLFAWCRVRGVQLSYGLKAHVRFMLLGLLLFGINYIATYSAQAYIASALNAVVFSSMMWMNVLNTRLFFGTRIEPRVGVGALIGVAGLAILFWPGIVDVNLTNRTLIGAGLSLGGALVASLGNMVSHRAQREGLPIVPSNAWGMFYGAIVTALIAWRRDLPFNFEYTASYVASLLYLSIFGSIFAFGTYLKLLGRIGPAQAGYAVVMFPVVAVLLSVAFEGLVVDWHVLAGIALVITGNLAILGGRRLVRGVRQWARGVLAAFRLARGPARFNGPSTAGLVNRLFERKTLKQPACREGG</sequence>
<dbReference type="PANTHER" id="PTHR32322:SF2">
    <property type="entry name" value="EAMA DOMAIN-CONTAINING PROTEIN"/>
    <property type="match status" value="1"/>
</dbReference>
<keyword evidence="9" id="KW-1185">Reference proteome</keyword>
<dbReference type="RefSeq" id="WP_354694014.1">
    <property type="nucleotide sequence ID" value="NZ_JAZHOG010000002.1"/>
</dbReference>
<feature type="transmembrane region" description="Helical" evidence="6">
    <location>
        <begin position="86"/>
        <end position="106"/>
    </location>
</feature>
<comment type="similarity">
    <text evidence="2">Belongs to the EamA transporter family.</text>
</comment>
<proteinExistence type="inferred from homology"/>
<dbReference type="GO" id="GO:0016020">
    <property type="term" value="C:membrane"/>
    <property type="evidence" value="ECO:0007669"/>
    <property type="project" value="UniProtKB-SubCell"/>
</dbReference>
<reference evidence="8 9" key="1">
    <citation type="submission" date="2024-02" db="EMBL/GenBank/DDBJ databases">
        <title>A novel Wenzhouxiangellaceae bacterium, isolated from coastal sediments.</title>
        <authorList>
            <person name="Du Z.-J."/>
            <person name="Ye Y.-Q."/>
            <person name="Zhang X.-Y."/>
        </authorList>
    </citation>
    <scope>NUCLEOTIDE SEQUENCE [LARGE SCALE GENOMIC DNA]</scope>
    <source>
        <strain evidence="8 9">CH-27</strain>
    </source>
</reference>
<feature type="domain" description="EamA" evidence="7">
    <location>
        <begin position="4"/>
        <end position="135"/>
    </location>
</feature>
<evidence type="ECO:0000259" key="7">
    <source>
        <dbReference type="Pfam" id="PF00892"/>
    </source>
</evidence>
<dbReference type="PANTHER" id="PTHR32322">
    <property type="entry name" value="INNER MEMBRANE TRANSPORTER"/>
    <property type="match status" value="1"/>
</dbReference>
<feature type="transmembrane region" description="Helical" evidence="6">
    <location>
        <begin position="35"/>
        <end position="51"/>
    </location>
</feature>
<dbReference type="InterPro" id="IPR037185">
    <property type="entry name" value="EmrE-like"/>
</dbReference>
<feature type="transmembrane region" description="Helical" evidence="6">
    <location>
        <begin position="180"/>
        <end position="199"/>
    </location>
</feature>
<gene>
    <name evidence="8" type="ORF">V3330_03540</name>
</gene>
<keyword evidence="3 6" id="KW-0812">Transmembrane</keyword>
<comment type="subcellular location">
    <subcellularLocation>
        <location evidence="1">Membrane</location>
        <topology evidence="1">Multi-pass membrane protein</topology>
    </subcellularLocation>
</comment>
<protein>
    <submittedName>
        <fullName evidence="8">EamA family transporter</fullName>
    </submittedName>
</protein>
<keyword evidence="5 6" id="KW-0472">Membrane</keyword>
<keyword evidence="4 6" id="KW-1133">Transmembrane helix</keyword>
<feature type="transmembrane region" description="Helical" evidence="6">
    <location>
        <begin position="148"/>
        <end position="168"/>
    </location>
</feature>
<dbReference type="Pfam" id="PF00892">
    <property type="entry name" value="EamA"/>
    <property type="match status" value="2"/>
</dbReference>
<evidence type="ECO:0000256" key="5">
    <source>
        <dbReference type="ARBA" id="ARBA00023136"/>
    </source>
</evidence>
<evidence type="ECO:0000256" key="4">
    <source>
        <dbReference type="ARBA" id="ARBA00022989"/>
    </source>
</evidence>